<gene>
    <name evidence="2" type="ORF">MNBD_ALPHA05-1437</name>
</gene>
<protein>
    <recommendedName>
        <fullName evidence="1">Carboxymuconolactone decarboxylase-like domain-containing protein</fullName>
    </recommendedName>
</protein>
<dbReference type="InterPro" id="IPR003779">
    <property type="entry name" value="CMD-like"/>
</dbReference>
<proteinExistence type="predicted"/>
<dbReference type="PANTHER" id="PTHR35446">
    <property type="entry name" value="SI:CH211-175M2.5"/>
    <property type="match status" value="1"/>
</dbReference>
<feature type="domain" description="Carboxymuconolactone decarboxylase-like" evidence="1">
    <location>
        <begin position="41"/>
        <end position="100"/>
    </location>
</feature>
<dbReference type="SUPFAM" id="SSF69118">
    <property type="entry name" value="AhpD-like"/>
    <property type="match status" value="1"/>
</dbReference>
<accession>A0A3B0RQ40</accession>
<evidence type="ECO:0000313" key="2">
    <source>
        <dbReference type="EMBL" id="VAV90716.1"/>
    </source>
</evidence>
<dbReference type="Gene3D" id="1.20.1290.10">
    <property type="entry name" value="AhpD-like"/>
    <property type="match status" value="1"/>
</dbReference>
<evidence type="ECO:0000259" key="1">
    <source>
        <dbReference type="Pfam" id="PF02627"/>
    </source>
</evidence>
<dbReference type="Pfam" id="PF02627">
    <property type="entry name" value="CMD"/>
    <property type="match status" value="1"/>
</dbReference>
<sequence length="180" mass="18956">MSRLTQVTNQDASPEVAELFGVIRSKNGAAANVYRVLANQPAALKGLLSLNENLDEGDFNAATRDAIALAVAGANGCDYCASAHTAVSKSLKVEAAEIEARLIGKSSDAKLQAILTFAITVVKKRGFVSDDDLTLAREAGLDDAQIVETVANVVANIFTNYINHVAHTDIDFPVVLTQAA</sequence>
<dbReference type="AlphaFoldDB" id="A0A3B0RQ40"/>
<dbReference type="EMBL" id="UOEH01000046">
    <property type="protein sequence ID" value="VAV90716.1"/>
    <property type="molecule type" value="Genomic_DNA"/>
</dbReference>
<reference evidence="2" key="1">
    <citation type="submission" date="2018-06" db="EMBL/GenBank/DDBJ databases">
        <authorList>
            <person name="Zhirakovskaya E."/>
        </authorList>
    </citation>
    <scope>NUCLEOTIDE SEQUENCE</scope>
</reference>
<dbReference type="NCBIfam" id="TIGR00778">
    <property type="entry name" value="ahpD_dom"/>
    <property type="match status" value="1"/>
</dbReference>
<dbReference type="InterPro" id="IPR004675">
    <property type="entry name" value="AhpD_core"/>
</dbReference>
<organism evidence="2">
    <name type="scientific">hydrothermal vent metagenome</name>
    <dbReference type="NCBI Taxonomy" id="652676"/>
    <lineage>
        <taxon>unclassified sequences</taxon>
        <taxon>metagenomes</taxon>
        <taxon>ecological metagenomes</taxon>
    </lineage>
</organism>
<dbReference type="GO" id="GO:0051920">
    <property type="term" value="F:peroxiredoxin activity"/>
    <property type="evidence" value="ECO:0007669"/>
    <property type="project" value="InterPro"/>
</dbReference>
<name>A0A3B0RQ40_9ZZZZ</name>
<dbReference type="InterPro" id="IPR029032">
    <property type="entry name" value="AhpD-like"/>
</dbReference>
<dbReference type="PANTHER" id="PTHR35446:SF3">
    <property type="entry name" value="CMD DOMAIN-CONTAINING PROTEIN"/>
    <property type="match status" value="1"/>
</dbReference>